<organism evidence="1 2">
    <name type="scientific">Thermus thermophilus</name>
    <dbReference type="NCBI Taxonomy" id="274"/>
    <lineage>
        <taxon>Bacteria</taxon>
        <taxon>Thermotogati</taxon>
        <taxon>Deinococcota</taxon>
        <taxon>Deinococci</taxon>
        <taxon>Thermales</taxon>
        <taxon>Thermaceae</taxon>
        <taxon>Thermus</taxon>
    </lineage>
</organism>
<geneLocation type="plasmid" evidence="1 2">
    <name>pHB5018c</name>
</geneLocation>
<proteinExistence type="predicted"/>
<gene>
    <name evidence="1" type="ORF">TthHB5018_c24120</name>
</gene>
<dbReference type="EMBL" id="AP024272">
    <property type="protein sequence ID" value="BCP67478.1"/>
    <property type="molecule type" value="Genomic_DNA"/>
</dbReference>
<evidence type="ECO:0000313" key="2">
    <source>
        <dbReference type="Proteomes" id="UP000596099"/>
    </source>
</evidence>
<dbReference type="Proteomes" id="UP000596099">
    <property type="component" value="Plasmid pHB5018c"/>
</dbReference>
<name>A0A7R7YJL2_THETH</name>
<accession>A0A7R7YJL2</accession>
<dbReference type="AlphaFoldDB" id="A0A7R7YJL2"/>
<reference evidence="2" key="1">
    <citation type="submission" date="2021-01" db="EMBL/GenBank/DDBJ databases">
        <title>Complete Genome Sequence of Thermus thermophilus Strain HB5018, Isolated from Mine Onsen Hot Spring.</title>
        <authorList>
            <person name="Miyazaki K."/>
            <person name="Moriya T."/>
            <person name="Nemoto N."/>
            <person name="Oshima T."/>
            <person name="Yura K."/>
            <person name="Bessho Y."/>
        </authorList>
    </citation>
    <scope>NUCLEOTIDE SEQUENCE [LARGE SCALE GENOMIC DNA]</scope>
    <source>
        <strain evidence="2">HB5018</strain>
        <plasmid evidence="2">pHB5018c</plasmid>
    </source>
</reference>
<evidence type="ECO:0000313" key="1">
    <source>
        <dbReference type="EMBL" id="BCP67478.1"/>
    </source>
</evidence>
<sequence>MTPNLTPCSCLENKGLDLTRVVVRLEGNSRALAGYLGERITWVPTLILDPRDVREGGCHASRL</sequence>
<keyword evidence="1" id="KW-0614">Plasmid</keyword>
<protein>
    <submittedName>
        <fullName evidence="1">Uncharacterized protein</fullName>
    </submittedName>
</protein>